<dbReference type="InterPro" id="IPR015410">
    <property type="entry name" value="DUF1985"/>
</dbReference>
<proteinExistence type="predicted"/>
<feature type="non-terminal residue" evidence="2">
    <location>
        <position position="171"/>
    </location>
</feature>
<dbReference type="Gramene" id="Al_scaffold_0008_1039">
    <property type="protein sequence ID" value="Al_scaffold_0008_1039"/>
    <property type="gene ID" value="Al_scaffold_0008_1039"/>
</dbReference>
<dbReference type="Proteomes" id="UP000008694">
    <property type="component" value="Unassembled WGS sequence"/>
</dbReference>
<evidence type="ECO:0000313" key="2">
    <source>
        <dbReference type="EMBL" id="EFH40134.1"/>
    </source>
</evidence>
<dbReference type="PANTHER" id="PTHR48449">
    <property type="entry name" value="DUF1985 DOMAIN-CONTAINING PROTEIN"/>
    <property type="match status" value="1"/>
</dbReference>
<dbReference type="PANTHER" id="PTHR48449:SF1">
    <property type="entry name" value="DUF1985 DOMAIN-CONTAINING PROTEIN"/>
    <property type="match status" value="1"/>
</dbReference>
<accession>D7ML28</accession>
<dbReference type="HOGENOM" id="CLU_017415_0_1_1"/>
<name>D7ML28_ARALL</name>
<organism evidence="3">
    <name type="scientific">Arabidopsis lyrata subsp. lyrata</name>
    <name type="common">Lyre-leaved rock-cress</name>
    <dbReference type="NCBI Taxonomy" id="81972"/>
    <lineage>
        <taxon>Eukaryota</taxon>
        <taxon>Viridiplantae</taxon>
        <taxon>Streptophyta</taxon>
        <taxon>Embryophyta</taxon>
        <taxon>Tracheophyta</taxon>
        <taxon>Spermatophyta</taxon>
        <taxon>Magnoliopsida</taxon>
        <taxon>eudicotyledons</taxon>
        <taxon>Gunneridae</taxon>
        <taxon>Pentapetalae</taxon>
        <taxon>rosids</taxon>
        <taxon>malvids</taxon>
        <taxon>Brassicales</taxon>
        <taxon>Brassicaceae</taxon>
        <taxon>Camelineae</taxon>
        <taxon>Arabidopsis</taxon>
    </lineage>
</organism>
<keyword evidence="3" id="KW-1185">Reference proteome</keyword>
<evidence type="ECO:0000313" key="3">
    <source>
        <dbReference type="Proteomes" id="UP000008694"/>
    </source>
</evidence>
<feature type="domain" description="DUF1985" evidence="1">
    <location>
        <begin position="64"/>
        <end position="171"/>
    </location>
</feature>
<dbReference type="Pfam" id="PF09331">
    <property type="entry name" value="DUF1985"/>
    <property type="match status" value="1"/>
</dbReference>
<gene>
    <name evidence="2" type="ORF">ARALYDRAFT_684219</name>
</gene>
<protein>
    <submittedName>
        <fullName evidence="2">Predicted protein</fullName>
    </submittedName>
</protein>
<reference evidence="3" key="1">
    <citation type="journal article" date="2011" name="Nat. Genet.">
        <title>The Arabidopsis lyrata genome sequence and the basis of rapid genome size change.</title>
        <authorList>
            <person name="Hu T.T."/>
            <person name="Pattyn P."/>
            <person name="Bakker E.G."/>
            <person name="Cao J."/>
            <person name="Cheng J.-F."/>
            <person name="Clark R.M."/>
            <person name="Fahlgren N."/>
            <person name="Fawcett J.A."/>
            <person name="Grimwood J."/>
            <person name="Gundlach H."/>
            <person name="Haberer G."/>
            <person name="Hollister J.D."/>
            <person name="Ossowski S."/>
            <person name="Ottilar R.P."/>
            <person name="Salamov A.A."/>
            <person name="Schneeberger K."/>
            <person name="Spannagl M."/>
            <person name="Wang X."/>
            <person name="Yang L."/>
            <person name="Nasrallah M.E."/>
            <person name="Bergelson J."/>
            <person name="Carrington J.C."/>
            <person name="Gaut B.S."/>
            <person name="Schmutz J."/>
            <person name="Mayer K.F.X."/>
            <person name="Van de Peer Y."/>
            <person name="Grigoriev I.V."/>
            <person name="Nordborg M."/>
            <person name="Weigel D."/>
            <person name="Guo Y.-L."/>
        </authorList>
    </citation>
    <scope>NUCLEOTIDE SEQUENCE [LARGE SCALE GENOMIC DNA]</scope>
    <source>
        <strain evidence="3">cv. MN47</strain>
    </source>
</reference>
<evidence type="ECO:0000259" key="1">
    <source>
        <dbReference type="Pfam" id="PF09331"/>
    </source>
</evidence>
<dbReference type="AlphaFoldDB" id="D7ML28"/>
<dbReference type="EMBL" id="GL348720">
    <property type="protein sequence ID" value="EFH40134.1"/>
    <property type="molecule type" value="Genomic_DNA"/>
</dbReference>
<sequence length="171" mass="19725">MENLPERIFKSGEEPDGDRVHKYFQLQYLNDLSEHLEADKISKIRGSRMGKLFDIGKKFSFSNKIVTGLRCDPISIGKADGKKKVSKNKIKKKSIESPYWFTLFARNEEVTPEILIKLLKSGGVRDPNTRLKYALLVMIDGVLCPRSLNMKIQEETVEVLRDVDKFLNHPW</sequence>